<dbReference type="InterPro" id="IPR032601">
    <property type="entry name" value="DUF4900"/>
</dbReference>
<evidence type="ECO:0000313" key="4">
    <source>
        <dbReference type="Proteomes" id="UP000236379"/>
    </source>
</evidence>
<gene>
    <name evidence="3" type="ORF">CVO96_09755</name>
</gene>
<feature type="transmembrane region" description="Helical" evidence="2">
    <location>
        <begin position="18"/>
        <end position="38"/>
    </location>
</feature>
<keyword evidence="4" id="KW-1185">Reference proteome</keyword>
<comment type="caution">
    <text evidence="3">The sequence shown here is derived from an EMBL/GenBank/DDBJ whole genome shotgun (WGS) entry which is preliminary data.</text>
</comment>
<reference evidence="3 4" key="1">
    <citation type="submission" date="2018-01" db="EMBL/GenBank/DDBJ databases">
        <title>Deinococcus koreensis sp. nov., a radiation-resistant bacterium isolated from river water.</title>
        <authorList>
            <person name="Choi A."/>
        </authorList>
    </citation>
    <scope>NUCLEOTIDE SEQUENCE [LARGE SCALE GENOMIC DNA]</scope>
    <source>
        <strain evidence="3 4">SJW1-2</strain>
    </source>
</reference>
<dbReference type="AlphaFoldDB" id="A0A2K3UYL3"/>
<evidence type="ECO:0000256" key="2">
    <source>
        <dbReference type="SAM" id="Phobius"/>
    </source>
</evidence>
<protein>
    <recommendedName>
        <fullName evidence="5">DUF4900 domain-containing protein</fullName>
    </recommendedName>
</protein>
<evidence type="ECO:0000256" key="1">
    <source>
        <dbReference type="SAM" id="MobiDB-lite"/>
    </source>
</evidence>
<dbReference type="Proteomes" id="UP000236379">
    <property type="component" value="Unassembled WGS sequence"/>
</dbReference>
<accession>A0A2K3UYL3</accession>
<dbReference type="EMBL" id="PPPD01000001">
    <property type="protein sequence ID" value="PNY81621.1"/>
    <property type="molecule type" value="Genomic_DNA"/>
</dbReference>
<keyword evidence="2" id="KW-0812">Transmembrane</keyword>
<dbReference type="Pfam" id="PF16241">
    <property type="entry name" value="DUF4900"/>
    <property type="match status" value="1"/>
</dbReference>
<sequence>MSTRPFPAQRPAHQTGGYILVTALGFLVVLMLMASVVLTGSVSGVQQAGSHSGLVRARAAAEAGQANAAFTLSQTILTGLNATLNTYATQFAQSNKDSAKNPIVPPGEYSNVIASLNGLGTLHTGTVGGANYTDRIIFSNFRADPASFNSKGQRYFVDYRVESTGQVGSFSRNVNVEGTLGISMGRQYLNQFLLLSDDGGSKEGNFYATGMNYDGPVHVNRNWRFAGTPNFSRGATTASKDVEMYNCSSKKYVKVSTSTHSCTQPNWGGFGLQYDVPEIALPANSFSQARAALGLDPSDLSSPSKSERCAALQITSNNCNGNGSGSGSGNGNSGVPDGVYLPTTGGIYIQGDAEIVLSVVSNNQVYAVKQGNQTTTITVTAPNGPTVTRWPNGSTTTVNRVPNGQLYVEGKVSSLKGPPRTGTLPNPLPSDNSVPPQIPPAIASTTKLNVAASSDVVVQGDLTYQDNPISKPAAQNVLGLIAGSGDIQIGTSAPADIYMHGAVLAGAKGKGFSVENYNIGLSKGSIHLLGSLAEDKDPPRGLANIAANGQISIAAGYGDAFNFDPRFLNGAVAPPFFPATTLFVAQGALPAQRTWAEK</sequence>
<keyword evidence="2" id="KW-1133">Transmembrane helix</keyword>
<evidence type="ECO:0008006" key="5">
    <source>
        <dbReference type="Google" id="ProtNLM"/>
    </source>
</evidence>
<evidence type="ECO:0000313" key="3">
    <source>
        <dbReference type="EMBL" id="PNY81621.1"/>
    </source>
</evidence>
<dbReference type="RefSeq" id="WP_103312064.1">
    <property type="nucleotide sequence ID" value="NZ_PPPD01000001.1"/>
</dbReference>
<name>A0A2K3UYL3_9DEIO</name>
<keyword evidence="2" id="KW-0472">Membrane</keyword>
<organism evidence="3 4">
    <name type="scientific">Deinococcus koreensis</name>
    <dbReference type="NCBI Taxonomy" id="2054903"/>
    <lineage>
        <taxon>Bacteria</taxon>
        <taxon>Thermotogati</taxon>
        <taxon>Deinococcota</taxon>
        <taxon>Deinococci</taxon>
        <taxon>Deinococcales</taxon>
        <taxon>Deinococcaceae</taxon>
        <taxon>Deinococcus</taxon>
    </lineage>
</organism>
<dbReference type="OrthoDB" id="59374at2"/>
<proteinExistence type="predicted"/>
<feature type="region of interest" description="Disordered" evidence="1">
    <location>
        <begin position="411"/>
        <end position="432"/>
    </location>
</feature>